<keyword evidence="1" id="KW-0677">Repeat</keyword>
<dbReference type="Gene3D" id="2.20.100.10">
    <property type="entry name" value="Thrombospondin type-1 (TSP1) repeat"/>
    <property type="match status" value="2"/>
</dbReference>
<dbReference type="PANTHER" id="PTHR22906">
    <property type="entry name" value="PROPERDIN"/>
    <property type="match status" value="1"/>
</dbReference>
<name>A0A0L8FYZ1_OCTBM</name>
<evidence type="ECO:0000313" key="4">
    <source>
        <dbReference type="EMBL" id="KOF69580.1"/>
    </source>
</evidence>
<feature type="non-terminal residue" evidence="4">
    <location>
        <position position="1"/>
    </location>
</feature>
<dbReference type="SMART" id="SM00209">
    <property type="entry name" value="TSP1"/>
    <property type="match status" value="2"/>
</dbReference>
<reference evidence="4" key="1">
    <citation type="submission" date="2015-07" db="EMBL/GenBank/DDBJ databases">
        <title>MeaNS - Measles Nucleotide Surveillance Program.</title>
        <authorList>
            <person name="Tran T."/>
            <person name="Druce J."/>
        </authorList>
    </citation>
    <scope>NUCLEOTIDE SEQUENCE</scope>
    <source>
        <strain evidence="4">UCB-OBI-ISO-001</strain>
        <tissue evidence="4">Gonad</tissue>
    </source>
</reference>
<accession>A0A0L8FYZ1</accession>
<keyword evidence="2" id="KW-1015">Disulfide bond</keyword>
<evidence type="ECO:0000256" key="1">
    <source>
        <dbReference type="ARBA" id="ARBA00022737"/>
    </source>
</evidence>
<dbReference type="InterPro" id="IPR000884">
    <property type="entry name" value="TSP1_rpt"/>
</dbReference>
<dbReference type="FunFam" id="2.20.100.10:FF:000001">
    <property type="entry name" value="semaphorin-5A isoform X1"/>
    <property type="match status" value="1"/>
</dbReference>
<organism evidence="4">
    <name type="scientific">Octopus bimaculoides</name>
    <name type="common">California two-spotted octopus</name>
    <dbReference type="NCBI Taxonomy" id="37653"/>
    <lineage>
        <taxon>Eukaryota</taxon>
        <taxon>Metazoa</taxon>
        <taxon>Spiralia</taxon>
        <taxon>Lophotrochozoa</taxon>
        <taxon>Mollusca</taxon>
        <taxon>Cephalopoda</taxon>
        <taxon>Coleoidea</taxon>
        <taxon>Octopodiformes</taxon>
        <taxon>Octopoda</taxon>
        <taxon>Incirrata</taxon>
        <taxon>Octopodidae</taxon>
        <taxon>Octopus</taxon>
    </lineage>
</organism>
<dbReference type="PROSITE" id="PS50092">
    <property type="entry name" value="TSP1"/>
    <property type="match status" value="2"/>
</dbReference>
<proteinExistence type="predicted"/>
<dbReference type="PANTHER" id="PTHR22906:SF21">
    <property type="entry name" value="SEMA DOMAIN-CONTAINING PROTEIN"/>
    <property type="match status" value="1"/>
</dbReference>
<dbReference type="Pfam" id="PF19035">
    <property type="entry name" value="TSP1_CCN"/>
    <property type="match status" value="1"/>
</dbReference>
<dbReference type="AlphaFoldDB" id="A0A0L8FYZ1"/>
<dbReference type="STRING" id="37653.A0A0L8FYZ1"/>
<gene>
    <name evidence="4" type="ORF">OCBIM_22004484mg</name>
</gene>
<sequence length="107" mass="12156">DGKWASWSEWGPCSHSCQPGGIRIRTRSCSNPLPRCGGKVCSGNAVDYEYCTMKKTCCIYEEWSMWSTCSKPCGKGFQISERIKTRDSSCKLNTKTRRQTCRVQPCR</sequence>
<evidence type="ECO:0000256" key="2">
    <source>
        <dbReference type="ARBA" id="ARBA00023157"/>
    </source>
</evidence>
<dbReference type="InterPro" id="IPR043973">
    <property type="entry name" value="TSP1_CCN"/>
</dbReference>
<dbReference type="GO" id="GO:0007165">
    <property type="term" value="P:signal transduction"/>
    <property type="evidence" value="ECO:0007669"/>
    <property type="project" value="InterPro"/>
</dbReference>
<dbReference type="Pfam" id="PF00090">
    <property type="entry name" value="TSP_1"/>
    <property type="match status" value="1"/>
</dbReference>
<protein>
    <recommendedName>
        <fullName evidence="3">CCN TSP1 domain-containing protein</fullName>
    </recommendedName>
</protein>
<dbReference type="PRINTS" id="PR01705">
    <property type="entry name" value="TSP1REPEAT"/>
</dbReference>
<dbReference type="SUPFAM" id="SSF82895">
    <property type="entry name" value="TSP-1 type 1 repeat"/>
    <property type="match status" value="2"/>
</dbReference>
<evidence type="ECO:0000259" key="3">
    <source>
        <dbReference type="Pfam" id="PF19035"/>
    </source>
</evidence>
<dbReference type="InterPro" id="IPR052065">
    <property type="entry name" value="Compl_asym_regulator"/>
</dbReference>
<feature type="domain" description="CCN TSP1" evidence="3">
    <location>
        <begin position="62"/>
        <end position="106"/>
    </location>
</feature>
<dbReference type="EMBL" id="KQ425336">
    <property type="protein sequence ID" value="KOF69580.1"/>
    <property type="molecule type" value="Genomic_DNA"/>
</dbReference>
<dbReference type="InterPro" id="IPR036383">
    <property type="entry name" value="TSP1_rpt_sf"/>
</dbReference>
<feature type="non-terminal residue" evidence="4">
    <location>
        <position position="107"/>
    </location>
</feature>